<dbReference type="KEGG" id="clup:CLUP02_06975"/>
<gene>
    <name evidence="3" type="ORF">CLUP02_06975</name>
</gene>
<feature type="compositionally biased region" description="Polar residues" evidence="1">
    <location>
        <begin position="41"/>
        <end position="55"/>
    </location>
</feature>
<accession>A0A9Q8WFJ2</accession>
<evidence type="ECO:0000256" key="1">
    <source>
        <dbReference type="SAM" id="MobiDB-lite"/>
    </source>
</evidence>
<proteinExistence type="predicted"/>
<keyword evidence="2" id="KW-0472">Membrane</keyword>
<evidence type="ECO:0000313" key="3">
    <source>
        <dbReference type="EMBL" id="UQC81489.1"/>
    </source>
</evidence>
<organism evidence="3 4">
    <name type="scientific">Colletotrichum lupini</name>
    <dbReference type="NCBI Taxonomy" id="145971"/>
    <lineage>
        <taxon>Eukaryota</taxon>
        <taxon>Fungi</taxon>
        <taxon>Dikarya</taxon>
        <taxon>Ascomycota</taxon>
        <taxon>Pezizomycotina</taxon>
        <taxon>Sordariomycetes</taxon>
        <taxon>Hypocreomycetidae</taxon>
        <taxon>Glomerellales</taxon>
        <taxon>Glomerellaceae</taxon>
        <taxon>Colletotrichum</taxon>
        <taxon>Colletotrichum acutatum species complex</taxon>
    </lineage>
</organism>
<dbReference type="Proteomes" id="UP000830671">
    <property type="component" value="Chromosome 3"/>
</dbReference>
<keyword evidence="4" id="KW-1185">Reference proteome</keyword>
<feature type="transmembrane region" description="Helical" evidence="2">
    <location>
        <begin position="284"/>
        <end position="306"/>
    </location>
</feature>
<feature type="transmembrane region" description="Helical" evidence="2">
    <location>
        <begin position="318"/>
        <end position="341"/>
    </location>
</feature>
<keyword evidence="2" id="KW-0812">Transmembrane</keyword>
<dbReference type="GeneID" id="73340982"/>
<sequence>MFPCFYTVIVEDLLEGHTDNGKQCKVSQSTELRADRDSGIDQGTSHHPKSPSTRIGGNDRTVIGSFASDGPFSKALSQSRHKQFVPSEPGEWPGRGRGTKSSHFHLVCYMFKTLIKMVVVVYLVIESWSGNALAQRGTSWKTPELDHGILQTVEAAATTSNAQLLLNCLFHYQSDLIIQHLVAERRREKKRRPIIELMRKQQWVLRCSGRGLSVCDPWRRSFVFSGDFFLETGLGRRRPSTHHPCSLCCICCTRSIQAWNSPPSTPYPGSETPATLRLPRHSELTVGIVWLLTACRVALVSVWSWSGCSARLCLLSTLSVKTVAIVSGLVSGVFLSIAASLPRIPSCVSRSPGPAPAQSVLPCLLFPSIHPSFYFSSLGHILIFTYTFAFSSTTRRSITTFTSSQPWSYHHHPPLSREEQQRTETGTV</sequence>
<keyword evidence="2" id="KW-1133">Transmembrane helix</keyword>
<dbReference type="EMBL" id="CP019475">
    <property type="protein sequence ID" value="UQC81489.1"/>
    <property type="molecule type" value="Genomic_DNA"/>
</dbReference>
<dbReference type="AlphaFoldDB" id="A0A9Q8WFJ2"/>
<protein>
    <submittedName>
        <fullName evidence="3">Uncharacterized protein</fullName>
    </submittedName>
</protein>
<name>A0A9Q8WFJ2_9PEZI</name>
<feature type="region of interest" description="Disordered" evidence="1">
    <location>
        <begin position="20"/>
        <end position="58"/>
    </location>
</feature>
<evidence type="ECO:0000313" key="4">
    <source>
        <dbReference type="Proteomes" id="UP000830671"/>
    </source>
</evidence>
<reference evidence="3" key="1">
    <citation type="journal article" date="2021" name="Mol. Plant Microbe Interact.">
        <title>Complete Genome Sequence of the Plant-Pathogenic Fungus Colletotrichum lupini.</title>
        <authorList>
            <person name="Baroncelli R."/>
            <person name="Pensec F."/>
            <person name="Da Lio D."/>
            <person name="Boufleur T."/>
            <person name="Vicente I."/>
            <person name="Sarrocco S."/>
            <person name="Picot A."/>
            <person name="Baraldi E."/>
            <person name="Sukno S."/>
            <person name="Thon M."/>
            <person name="Le Floch G."/>
        </authorList>
    </citation>
    <scope>NUCLEOTIDE SEQUENCE</scope>
    <source>
        <strain evidence="3">IMI 504893</strain>
    </source>
</reference>
<feature type="region of interest" description="Disordered" evidence="1">
    <location>
        <begin position="404"/>
        <end position="428"/>
    </location>
</feature>
<evidence type="ECO:0000256" key="2">
    <source>
        <dbReference type="SAM" id="Phobius"/>
    </source>
</evidence>
<dbReference type="RefSeq" id="XP_049143115.1">
    <property type="nucleotide sequence ID" value="XM_049285972.1"/>
</dbReference>